<dbReference type="AlphaFoldDB" id="A0A1T4YRB5"/>
<proteinExistence type="predicted"/>
<dbReference type="InterPro" id="IPR009057">
    <property type="entry name" value="Homeodomain-like_sf"/>
</dbReference>
<name>A0A1T4YRB5_9ACTN</name>
<keyword evidence="3" id="KW-1185">Reference proteome</keyword>
<evidence type="ECO:0000313" key="3">
    <source>
        <dbReference type="Proteomes" id="UP000191040"/>
    </source>
</evidence>
<dbReference type="InterPro" id="IPR041485">
    <property type="entry name" value="TetR_C_36"/>
</dbReference>
<protein>
    <submittedName>
        <fullName evidence="2">Transcriptional regulator, TetR family</fullName>
    </submittedName>
</protein>
<dbReference type="EMBL" id="LT796768">
    <property type="protein sequence ID" value="SKB04276.1"/>
    <property type="molecule type" value="Genomic_DNA"/>
</dbReference>
<evidence type="ECO:0000313" key="2">
    <source>
        <dbReference type="EMBL" id="SKB04276.1"/>
    </source>
</evidence>
<dbReference type="SUPFAM" id="SSF46689">
    <property type="entry name" value="Homeodomain-like"/>
    <property type="match status" value="1"/>
</dbReference>
<feature type="domain" description="QsdR TetR regulatory C-terminal" evidence="1">
    <location>
        <begin position="75"/>
        <end position="179"/>
    </location>
</feature>
<dbReference type="Proteomes" id="UP000191040">
    <property type="component" value="Chromosome I"/>
</dbReference>
<evidence type="ECO:0000259" key="1">
    <source>
        <dbReference type="Pfam" id="PF18598"/>
    </source>
</evidence>
<organism evidence="2 3">
    <name type="scientific">Aeromicrobium choanae</name>
    <dbReference type="NCBI Taxonomy" id="1736691"/>
    <lineage>
        <taxon>Bacteria</taxon>
        <taxon>Bacillati</taxon>
        <taxon>Actinomycetota</taxon>
        <taxon>Actinomycetes</taxon>
        <taxon>Propionibacteriales</taxon>
        <taxon>Nocardioidaceae</taxon>
        <taxon>Aeromicrobium</taxon>
    </lineage>
</organism>
<dbReference type="STRING" id="1736691.SAMN06295964_0523"/>
<dbReference type="RefSeq" id="WP_153302849.1">
    <property type="nucleotide sequence ID" value="NZ_LT796768.1"/>
</dbReference>
<dbReference type="Gene3D" id="1.10.357.10">
    <property type="entry name" value="Tetracycline Repressor, domain 2"/>
    <property type="match status" value="1"/>
</dbReference>
<dbReference type="Pfam" id="PF18598">
    <property type="entry name" value="TetR_C_36"/>
    <property type="match status" value="1"/>
</dbReference>
<reference evidence="3" key="1">
    <citation type="submission" date="2017-02" db="EMBL/GenBank/DDBJ databases">
        <authorList>
            <person name="Varghese N."/>
            <person name="Submissions S."/>
        </authorList>
    </citation>
    <scope>NUCLEOTIDE SEQUENCE [LARGE SCALE GENOMIC DNA]</scope>
    <source>
        <strain evidence="3">9H-4</strain>
    </source>
</reference>
<dbReference type="OrthoDB" id="158903at2"/>
<gene>
    <name evidence="2" type="ORF">SAMN06295964_0523</name>
</gene>
<accession>A0A1T4YRB5</accession>
<sequence length="179" mass="19590">MDHTTQAIVRAARHALIAGEPVDVGRVAAEVGVDRSTVFRRVGRRDRLIAEALWATTETLAWPACIEAYPPGTRHRAARVLRAYVRMLIDEPWFREFLHRDPARALRILTTAELPTQGRMLALVSGLIASEPPGPVDLAPEALAFVVVRIAESFIYADLITGAAPDADAAYRVFVALLG</sequence>